<dbReference type="EMBL" id="CP014168">
    <property type="protein sequence ID" value="AOH85808.1"/>
    <property type="molecule type" value="Genomic_DNA"/>
</dbReference>
<name>A0A1B3ZEF7_9SPHN</name>
<dbReference type="PANTHER" id="PTHR43284:SF1">
    <property type="entry name" value="ASPARAGINE SYNTHETASE"/>
    <property type="match status" value="1"/>
</dbReference>
<comment type="catalytic activity">
    <reaction evidence="3">
        <text>L-aspartate + L-glutamine + ATP + H2O = L-asparagine + L-glutamate + AMP + diphosphate + H(+)</text>
        <dbReference type="Rhea" id="RHEA:12228"/>
        <dbReference type="ChEBI" id="CHEBI:15377"/>
        <dbReference type="ChEBI" id="CHEBI:15378"/>
        <dbReference type="ChEBI" id="CHEBI:29985"/>
        <dbReference type="ChEBI" id="CHEBI:29991"/>
        <dbReference type="ChEBI" id="CHEBI:30616"/>
        <dbReference type="ChEBI" id="CHEBI:33019"/>
        <dbReference type="ChEBI" id="CHEBI:58048"/>
        <dbReference type="ChEBI" id="CHEBI:58359"/>
        <dbReference type="ChEBI" id="CHEBI:456215"/>
        <dbReference type="EC" id="6.3.5.4"/>
    </reaction>
</comment>
<proteinExistence type="predicted"/>
<dbReference type="STRING" id="1560345.AWL63_19490"/>
<evidence type="ECO:0000256" key="3">
    <source>
        <dbReference type="ARBA" id="ARBA00048741"/>
    </source>
</evidence>
<gene>
    <name evidence="6" type="ORF">AWL63_19490</name>
</gene>
<evidence type="ECO:0000256" key="4">
    <source>
        <dbReference type="SAM" id="MobiDB-lite"/>
    </source>
</evidence>
<dbReference type="InterPro" id="IPR001962">
    <property type="entry name" value="Asn_synthase"/>
</dbReference>
<dbReference type="InterPro" id="IPR014729">
    <property type="entry name" value="Rossmann-like_a/b/a_fold"/>
</dbReference>
<evidence type="ECO:0000256" key="2">
    <source>
        <dbReference type="ARBA" id="ARBA00012737"/>
    </source>
</evidence>
<keyword evidence="7" id="KW-1185">Reference proteome</keyword>
<evidence type="ECO:0000256" key="1">
    <source>
        <dbReference type="ARBA" id="ARBA00005187"/>
    </source>
</evidence>
<dbReference type="SUPFAM" id="SSF52402">
    <property type="entry name" value="Adenine nucleotide alpha hydrolases-like"/>
    <property type="match status" value="1"/>
</dbReference>
<protein>
    <recommendedName>
        <fullName evidence="2">asparagine synthase (glutamine-hydrolyzing)</fullName>
        <ecNumber evidence="2">6.3.5.4</ecNumber>
    </recommendedName>
</protein>
<sequence>MLFAPTGREPELDRAQLARALALGGFPEERTALEGVGQILPGTALRVLETEISTDTRWNPWEFVVEQLDSSAEEHAEKLRRSTQLCVSGWSKVAGRALLGVSGGLDSSIVAACLRSCGNDYACVTLATDDPLGDERSHSRALTSHLGCTLFEESYALEDVDLDSSSVRHLAKPFGRPDLRAYDRAILRAAKQIDAQAIFTGNGGDNVFYMSHSARPLADRFLSKGWSLGLLKTISDISLMTGANGANVIFHGVRACHGYPNGYVWKPELEFLTDPVIEALASNPISHPWLEQAGRYKLPAKSAHIAMLIRMYHSLDAYRERDGIPIFHPLTSQPLLETCLQIPAWLQCEQGFDRSVARKAFRSALPDVVVNRRTKGGPQGFSFQIFSNFREEMKDRLMNGFLAEERIVDRRAIEAAFGPSVKSRAGDIARLLMLVDAEAWIRHWRGMRQGPGSMSRDIPGIGNDGIRETLP</sequence>
<dbReference type="Pfam" id="PF00733">
    <property type="entry name" value="Asn_synthase"/>
    <property type="match status" value="1"/>
</dbReference>
<feature type="region of interest" description="Disordered" evidence="4">
    <location>
        <begin position="451"/>
        <end position="471"/>
    </location>
</feature>
<dbReference type="InterPro" id="IPR051786">
    <property type="entry name" value="ASN_synthetase/amidase"/>
</dbReference>
<evidence type="ECO:0000313" key="6">
    <source>
        <dbReference type="EMBL" id="AOH85808.1"/>
    </source>
</evidence>
<reference evidence="6 7" key="1">
    <citation type="submission" date="2016-01" db="EMBL/GenBank/DDBJ databases">
        <title>Complete genome and mega plasmid sequence of Sphingomonas panacis DCY99 elicits systemic resistance in rice to Xanthomonas oryzae.</title>
        <authorList>
            <person name="Kim Y.J."/>
            <person name="Yang D.C."/>
            <person name="Sing P."/>
        </authorList>
    </citation>
    <scope>NUCLEOTIDE SEQUENCE [LARGE SCALE GENOMIC DNA]</scope>
    <source>
        <strain evidence="6 7">DCY99</strain>
    </source>
</reference>
<dbReference type="GO" id="GO:0006529">
    <property type="term" value="P:asparagine biosynthetic process"/>
    <property type="evidence" value="ECO:0007669"/>
    <property type="project" value="InterPro"/>
</dbReference>
<accession>A0A1B3ZEF7</accession>
<feature type="domain" description="Asparagine synthetase" evidence="5">
    <location>
        <begin position="101"/>
        <end position="441"/>
    </location>
</feature>
<organism evidence="6 7">
    <name type="scientific">Sphingomonas panacis</name>
    <dbReference type="NCBI Taxonomy" id="1560345"/>
    <lineage>
        <taxon>Bacteria</taxon>
        <taxon>Pseudomonadati</taxon>
        <taxon>Pseudomonadota</taxon>
        <taxon>Alphaproteobacteria</taxon>
        <taxon>Sphingomonadales</taxon>
        <taxon>Sphingomonadaceae</taxon>
        <taxon>Sphingomonas</taxon>
    </lineage>
</organism>
<dbReference type="KEGG" id="span:AWL63_19490"/>
<evidence type="ECO:0000259" key="5">
    <source>
        <dbReference type="Pfam" id="PF00733"/>
    </source>
</evidence>
<dbReference type="Proteomes" id="UP000094256">
    <property type="component" value="Chromosome"/>
</dbReference>
<dbReference type="GO" id="GO:0004066">
    <property type="term" value="F:asparagine synthase (glutamine-hydrolyzing) activity"/>
    <property type="evidence" value="ECO:0007669"/>
    <property type="project" value="UniProtKB-EC"/>
</dbReference>
<dbReference type="PANTHER" id="PTHR43284">
    <property type="entry name" value="ASPARAGINE SYNTHETASE (GLUTAMINE-HYDROLYZING)"/>
    <property type="match status" value="1"/>
</dbReference>
<dbReference type="Gene3D" id="3.40.50.620">
    <property type="entry name" value="HUPs"/>
    <property type="match status" value="1"/>
</dbReference>
<evidence type="ECO:0000313" key="7">
    <source>
        <dbReference type="Proteomes" id="UP000094256"/>
    </source>
</evidence>
<dbReference type="AlphaFoldDB" id="A0A1B3ZEF7"/>
<dbReference type="EC" id="6.3.5.4" evidence="2"/>
<comment type="pathway">
    <text evidence="1">Amino-acid biosynthesis; L-asparagine biosynthesis; L-asparagine from L-aspartate (L-Gln route): step 1/1.</text>
</comment>